<proteinExistence type="predicted"/>
<protein>
    <submittedName>
        <fullName evidence="1">Uncharacterized protein</fullName>
    </submittedName>
</protein>
<dbReference type="Pfam" id="PF13315">
    <property type="entry name" value="DUF4085"/>
    <property type="match status" value="1"/>
</dbReference>
<evidence type="ECO:0000313" key="2">
    <source>
        <dbReference type="Proteomes" id="UP000595897"/>
    </source>
</evidence>
<sequence>MYFDTRGGYNNRNKITFVGSDIIKQDENIVGSYWIYDELYRMESGYEAHMLLAGEEMIELIVRCNDIIIEEE</sequence>
<organism evidence="1 2">
    <name type="scientific">Anaeromicropila herbilytica</name>
    <dbReference type="NCBI Taxonomy" id="2785025"/>
    <lineage>
        <taxon>Bacteria</taxon>
        <taxon>Bacillati</taxon>
        <taxon>Bacillota</taxon>
        <taxon>Clostridia</taxon>
        <taxon>Lachnospirales</taxon>
        <taxon>Lachnospiraceae</taxon>
        <taxon>Anaeromicropila</taxon>
    </lineage>
</organism>
<accession>A0A7R7IEG2</accession>
<dbReference type="KEGG" id="ahb:bsdtb5_23680"/>
<evidence type="ECO:0000313" key="1">
    <source>
        <dbReference type="EMBL" id="BCN31073.1"/>
    </source>
</evidence>
<reference evidence="1 2" key="1">
    <citation type="submission" date="2020-11" db="EMBL/GenBank/DDBJ databases">
        <title>Draft genome sequencing of a Lachnospiraceae strain isolated from anoxic soil subjected to BSD treatment.</title>
        <authorList>
            <person name="Uek A."/>
            <person name="Tonouchi A."/>
        </authorList>
    </citation>
    <scope>NUCLEOTIDE SEQUENCE [LARGE SCALE GENOMIC DNA]</scope>
    <source>
        <strain evidence="1 2">TB5</strain>
    </source>
</reference>
<name>A0A7R7IEG2_9FIRM</name>
<dbReference type="Proteomes" id="UP000595897">
    <property type="component" value="Chromosome"/>
</dbReference>
<dbReference type="AlphaFoldDB" id="A0A7R7IEG2"/>
<dbReference type="EMBL" id="AP024169">
    <property type="protein sequence ID" value="BCN31073.1"/>
    <property type="molecule type" value="Genomic_DNA"/>
</dbReference>
<dbReference type="InterPro" id="IPR025144">
    <property type="entry name" value="DUF4085"/>
</dbReference>
<keyword evidence="2" id="KW-1185">Reference proteome</keyword>
<gene>
    <name evidence="1" type="ORF">bsdtb5_23680</name>
</gene>